<dbReference type="AlphaFoldDB" id="A0A9E6RD96"/>
<dbReference type="RefSeq" id="WP_261405048.1">
    <property type="nucleotide sequence ID" value="NZ_CP081869.1"/>
</dbReference>
<sequence>MPDVADKLLEDEGSDVERAVDDAIRQAGSERAAIRSLIALLENAERNVSLGYRRGLQPPRPAP</sequence>
<proteinExistence type="predicted"/>
<keyword evidence="2" id="KW-1185">Reference proteome</keyword>
<accession>A0A9E6RD96</accession>
<evidence type="ECO:0000313" key="2">
    <source>
        <dbReference type="Proteomes" id="UP000825701"/>
    </source>
</evidence>
<name>A0A9E6RD96_9HYPH</name>
<dbReference type="EMBL" id="CP081869">
    <property type="protein sequence ID" value="QZO01725.1"/>
    <property type="molecule type" value="Genomic_DNA"/>
</dbReference>
<evidence type="ECO:0000313" key="1">
    <source>
        <dbReference type="EMBL" id="QZO01725.1"/>
    </source>
</evidence>
<dbReference type="KEGG" id="cmet:K6K41_10295"/>
<protein>
    <submittedName>
        <fullName evidence="1">Uncharacterized protein</fullName>
    </submittedName>
</protein>
<dbReference type="Proteomes" id="UP000825701">
    <property type="component" value="Chromosome"/>
</dbReference>
<gene>
    <name evidence="1" type="ORF">K6K41_10295</name>
</gene>
<organism evidence="1 2">
    <name type="scientific">Chenggangzhangella methanolivorans</name>
    <dbReference type="NCBI Taxonomy" id="1437009"/>
    <lineage>
        <taxon>Bacteria</taxon>
        <taxon>Pseudomonadati</taxon>
        <taxon>Pseudomonadota</taxon>
        <taxon>Alphaproteobacteria</taxon>
        <taxon>Hyphomicrobiales</taxon>
        <taxon>Methylopilaceae</taxon>
        <taxon>Chenggangzhangella</taxon>
    </lineage>
</organism>
<reference evidence="1" key="1">
    <citation type="submission" date="2021-08" db="EMBL/GenBank/DDBJ databases">
        <authorList>
            <person name="Zhang H."/>
            <person name="Xu M."/>
            <person name="Yu Z."/>
            <person name="Yang L."/>
            <person name="Cai Y."/>
        </authorList>
    </citation>
    <scope>NUCLEOTIDE SEQUENCE</scope>
    <source>
        <strain evidence="1">CHL1</strain>
    </source>
</reference>